<dbReference type="InterPro" id="IPR025139">
    <property type="entry name" value="DUF4062"/>
</dbReference>
<dbReference type="PANTHER" id="PTHR19860:SF42">
    <property type="entry name" value="RING-TYPE DOMAIN-CONTAINING PROTEIN"/>
    <property type="match status" value="1"/>
</dbReference>
<accession>A0A813QX92</accession>
<dbReference type="Proteomes" id="UP000663860">
    <property type="component" value="Unassembled WGS sequence"/>
</dbReference>
<keyword evidence="1" id="KW-0677">Repeat</keyword>
<dbReference type="EMBL" id="CAJNOE010000032">
    <property type="protein sequence ID" value="CAF0773372.1"/>
    <property type="molecule type" value="Genomic_DNA"/>
</dbReference>
<proteinExistence type="predicted"/>
<reference evidence="5" key="1">
    <citation type="submission" date="2021-02" db="EMBL/GenBank/DDBJ databases">
        <authorList>
            <person name="Nowell W R."/>
        </authorList>
    </citation>
    <scope>NUCLEOTIDE SEQUENCE</scope>
</reference>
<dbReference type="GO" id="GO:0080008">
    <property type="term" value="C:Cul4-RING E3 ubiquitin ligase complex"/>
    <property type="evidence" value="ECO:0007669"/>
    <property type="project" value="TreeGrafter"/>
</dbReference>
<evidence type="ECO:0000313" key="7">
    <source>
        <dbReference type="Proteomes" id="UP000663860"/>
    </source>
</evidence>
<feature type="region of interest" description="Disordered" evidence="2">
    <location>
        <begin position="24"/>
        <end position="49"/>
    </location>
</feature>
<evidence type="ECO:0000256" key="1">
    <source>
        <dbReference type="ARBA" id="ARBA00022737"/>
    </source>
</evidence>
<evidence type="ECO:0000313" key="6">
    <source>
        <dbReference type="EMBL" id="CAF3544944.1"/>
    </source>
</evidence>
<dbReference type="InterPro" id="IPR051191">
    <property type="entry name" value="DCAF12"/>
</dbReference>
<dbReference type="InterPro" id="IPR027417">
    <property type="entry name" value="P-loop_NTPase"/>
</dbReference>
<evidence type="ECO:0000259" key="4">
    <source>
        <dbReference type="Pfam" id="PF13271"/>
    </source>
</evidence>
<evidence type="ECO:0000256" key="2">
    <source>
        <dbReference type="SAM" id="MobiDB-lite"/>
    </source>
</evidence>
<dbReference type="SUPFAM" id="SSF52540">
    <property type="entry name" value="P-loop containing nucleoside triphosphate hydrolases"/>
    <property type="match status" value="1"/>
</dbReference>
<comment type="caution">
    <text evidence="5">The sequence shown here is derived from an EMBL/GenBank/DDBJ whole genome shotgun (WGS) entry which is preliminary data.</text>
</comment>
<dbReference type="Proteomes" id="UP000663868">
    <property type="component" value="Unassembled WGS sequence"/>
</dbReference>
<feature type="domain" description="NACHT" evidence="3">
    <location>
        <begin position="408"/>
        <end position="513"/>
    </location>
</feature>
<dbReference type="AlphaFoldDB" id="A0A813QX92"/>
<protein>
    <submittedName>
        <fullName evidence="5">Uncharacterized protein</fullName>
    </submittedName>
</protein>
<evidence type="ECO:0000313" key="5">
    <source>
        <dbReference type="EMBL" id="CAF0773372.1"/>
    </source>
</evidence>
<feature type="domain" description="DUF4062" evidence="4">
    <location>
        <begin position="126"/>
        <end position="215"/>
    </location>
</feature>
<dbReference type="InterPro" id="IPR007111">
    <property type="entry name" value="NACHT_NTPase"/>
</dbReference>
<evidence type="ECO:0000259" key="3">
    <source>
        <dbReference type="Pfam" id="PF05729"/>
    </source>
</evidence>
<dbReference type="EMBL" id="CAJOBB010000070">
    <property type="protein sequence ID" value="CAF3544944.1"/>
    <property type="molecule type" value="Genomic_DNA"/>
</dbReference>
<organism evidence="5 7">
    <name type="scientific">Adineta steineri</name>
    <dbReference type="NCBI Taxonomy" id="433720"/>
    <lineage>
        <taxon>Eukaryota</taxon>
        <taxon>Metazoa</taxon>
        <taxon>Spiralia</taxon>
        <taxon>Gnathifera</taxon>
        <taxon>Rotifera</taxon>
        <taxon>Eurotatoria</taxon>
        <taxon>Bdelloidea</taxon>
        <taxon>Adinetida</taxon>
        <taxon>Adinetidae</taxon>
        <taxon>Adineta</taxon>
    </lineage>
</organism>
<name>A0A813QX92_9BILA</name>
<dbReference type="Pfam" id="PF13271">
    <property type="entry name" value="DUF4062"/>
    <property type="match status" value="1"/>
</dbReference>
<gene>
    <name evidence="5" type="ORF">IZO911_LOCUS5412</name>
    <name evidence="6" type="ORF">KXQ929_LOCUS2356</name>
</gene>
<dbReference type="PANTHER" id="PTHR19860">
    <property type="entry name" value="DDB1- AND CUL4-ASSOCIATED FACTOR 12-RELATED"/>
    <property type="match status" value="1"/>
</dbReference>
<dbReference type="Gene3D" id="3.40.50.300">
    <property type="entry name" value="P-loop containing nucleotide triphosphate hydrolases"/>
    <property type="match status" value="1"/>
</dbReference>
<dbReference type="Pfam" id="PF05729">
    <property type="entry name" value="NACHT"/>
    <property type="match status" value="1"/>
</dbReference>
<sequence>MSSPFRQQRSFPCRIPVRISRNYSKLPPITPSIHSIDDENRSTKTTNTPRSVDQINLSRQPTPIINSTEYNNFKSSPSIDSIDIDHEISPTDVSEFWNKLRQHISKETSKNSDNHGCQQTPNKVVRIFVSSTFTDFFNEREVLIKQVFPELRDELEPVGLQIIDCDLRWGVPKDSTTEQTILTCLEELDRCFEDNGQPFFIGLVSDKYGWVPKINDLPKNITERYRWIDGASITLMEFIHGAFRTHNPNAFFLIRNSENVLKNLPEKYLDRFRDKDELSQKQIQELKQHLPDIVPSEHIFNYDCFYNGLDSTSGRERVNIDGLQDFGAKVKSFLSEAINKWYPENFDSQSSSNAEQKQMTTFLLNKTQFFVDRPEEFSALVKYVTGVHDDFTLLYRKVAHPEGHPPMLAIKGQAGDGKTMLLGKFALHIEEKMKDKFLLFYHFLDGAFHPNASHFMYNALVKKLDKYLEDNNLQYSEAGERLLTTSETFLPRAIELLSIPLVIIIDGLDKGDIHQQRKYCNEFPFSSYRDLRSDHTYIVLSCENESALWQEIDSYYHYELELKPLTNEQCSLYIEGFFTRFNKINTK</sequence>